<dbReference type="PROSITE" id="PS00041">
    <property type="entry name" value="HTH_ARAC_FAMILY_1"/>
    <property type="match status" value="1"/>
</dbReference>
<gene>
    <name evidence="5" type="ORF">C1I91_21690</name>
</gene>
<evidence type="ECO:0000256" key="1">
    <source>
        <dbReference type="ARBA" id="ARBA00023015"/>
    </source>
</evidence>
<dbReference type="Proteomes" id="UP000286268">
    <property type="component" value="Chromosome"/>
</dbReference>
<feature type="domain" description="HTH araC/xylS-type" evidence="4">
    <location>
        <begin position="122"/>
        <end position="220"/>
    </location>
</feature>
<dbReference type="KEGG" id="cmah:C1I91_21690"/>
<dbReference type="OrthoDB" id="184994at2"/>
<sequence>MDEFFRSDIYLFIDDIFFLIDCKAKPEILEKISEKHLNEKEISLSVEDKRNDLLIWNAVYIREIVKSGVSKKYLHTVYNKYYDKIHTLSTLLELQQLELDFIDTYLDIMINDVEIKDNFIVNKILQYLHINIESYVSLDTLSKALGISIGYASESFNKYMGTSIMKYAKEIKIDRAKHLLLNTDKSILEIGSLLGFYDQSHFSKTFKTLVGVSPTEFRNKNY</sequence>
<dbReference type="Pfam" id="PF12833">
    <property type="entry name" value="HTH_18"/>
    <property type="match status" value="1"/>
</dbReference>
<dbReference type="PRINTS" id="PR00032">
    <property type="entry name" value="HTHARAC"/>
</dbReference>
<dbReference type="GO" id="GO:0043565">
    <property type="term" value="F:sequence-specific DNA binding"/>
    <property type="evidence" value="ECO:0007669"/>
    <property type="project" value="InterPro"/>
</dbReference>
<name>A0A410DYF5_9CLOT</name>
<dbReference type="Gene3D" id="1.10.10.60">
    <property type="entry name" value="Homeodomain-like"/>
    <property type="match status" value="1"/>
</dbReference>
<keyword evidence="1" id="KW-0805">Transcription regulation</keyword>
<dbReference type="SMART" id="SM00342">
    <property type="entry name" value="HTH_ARAC"/>
    <property type="match status" value="1"/>
</dbReference>
<evidence type="ECO:0000313" key="6">
    <source>
        <dbReference type="Proteomes" id="UP000286268"/>
    </source>
</evidence>
<keyword evidence="6" id="KW-1185">Reference proteome</keyword>
<protein>
    <submittedName>
        <fullName evidence="5">AraC family transcriptional regulator</fullName>
    </submittedName>
</protein>
<dbReference type="PANTHER" id="PTHR43280:SF2">
    <property type="entry name" value="HTH-TYPE TRANSCRIPTIONAL REGULATOR EXSA"/>
    <property type="match status" value="1"/>
</dbReference>
<keyword evidence="2" id="KW-0238">DNA-binding</keyword>
<dbReference type="AlphaFoldDB" id="A0A410DYF5"/>
<reference evidence="5 6" key="1">
    <citation type="submission" date="2018-01" db="EMBL/GenBank/DDBJ databases">
        <title>Genome Sequencing and Assembly of Anaerobacter polyendosporus strain CT4.</title>
        <authorList>
            <person name="Tachaapaikoon C."/>
            <person name="Sutheeworapong S."/>
            <person name="Jenjaroenpun P."/>
            <person name="Wongsurawat T."/>
            <person name="Nookeaw I."/>
            <person name="Cheawchanlertfa P."/>
            <person name="Kosugi A."/>
            <person name="Cheevadhanarak S."/>
            <person name="Ratanakhanokchai K."/>
        </authorList>
    </citation>
    <scope>NUCLEOTIDE SEQUENCE [LARGE SCALE GENOMIC DNA]</scope>
    <source>
        <strain evidence="5 6">CT4</strain>
    </source>
</reference>
<evidence type="ECO:0000256" key="3">
    <source>
        <dbReference type="ARBA" id="ARBA00023163"/>
    </source>
</evidence>
<dbReference type="RefSeq" id="WP_128214743.1">
    <property type="nucleotide sequence ID" value="NZ_CP025746.1"/>
</dbReference>
<dbReference type="InterPro" id="IPR009057">
    <property type="entry name" value="Homeodomain-like_sf"/>
</dbReference>
<evidence type="ECO:0000259" key="4">
    <source>
        <dbReference type="PROSITE" id="PS01124"/>
    </source>
</evidence>
<proteinExistence type="predicted"/>
<accession>A0A410DYF5</accession>
<keyword evidence="3" id="KW-0804">Transcription</keyword>
<evidence type="ECO:0000313" key="5">
    <source>
        <dbReference type="EMBL" id="QAA34022.1"/>
    </source>
</evidence>
<dbReference type="GO" id="GO:0003700">
    <property type="term" value="F:DNA-binding transcription factor activity"/>
    <property type="evidence" value="ECO:0007669"/>
    <property type="project" value="InterPro"/>
</dbReference>
<dbReference type="InterPro" id="IPR020449">
    <property type="entry name" value="Tscrpt_reg_AraC-type_HTH"/>
</dbReference>
<dbReference type="InterPro" id="IPR018060">
    <property type="entry name" value="HTH_AraC"/>
</dbReference>
<dbReference type="SUPFAM" id="SSF46689">
    <property type="entry name" value="Homeodomain-like"/>
    <property type="match status" value="1"/>
</dbReference>
<dbReference type="PROSITE" id="PS01124">
    <property type="entry name" value="HTH_ARAC_FAMILY_2"/>
    <property type="match status" value="1"/>
</dbReference>
<evidence type="ECO:0000256" key="2">
    <source>
        <dbReference type="ARBA" id="ARBA00023125"/>
    </source>
</evidence>
<dbReference type="PANTHER" id="PTHR43280">
    <property type="entry name" value="ARAC-FAMILY TRANSCRIPTIONAL REGULATOR"/>
    <property type="match status" value="1"/>
</dbReference>
<dbReference type="InterPro" id="IPR018062">
    <property type="entry name" value="HTH_AraC-typ_CS"/>
</dbReference>
<dbReference type="EMBL" id="CP025746">
    <property type="protein sequence ID" value="QAA34022.1"/>
    <property type="molecule type" value="Genomic_DNA"/>
</dbReference>
<organism evidence="5 6">
    <name type="scientific">Clostridium manihotivorum</name>
    <dbReference type="NCBI Taxonomy" id="2320868"/>
    <lineage>
        <taxon>Bacteria</taxon>
        <taxon>Bacillati</taxon>
        <taxon>Bacillota</taxon>
        <taxon>Clostridia</taxon>
        <taxon>Eubacteriales</taxon>
        <taxon>Clostridiaceae</taxon>
        <taxon>Clostridium</taxon>
    </lineage>
</organism>